<dbReference type="Pfam" id="PF05598">
    <property type="entry name" value="DUF772"/>
    <property type="match status" value="1"/>
</dbReference>
<dbReference type="Proteomes" id="UP000741863">
    <property type="component" value="Unassembled WGS sequence"/>
</dbReference>
<protein>
    <submittedName>
        <fullName evidence="2">Transposase</fullName>
    </submittedName>
</protein>
<organism evidence="2 3">
    <name type="scientific">Geomicrobium sediminis</name>
    <dbReference type="NCBI Taxonomy" id="1347788"/>
    <lineage>
        <taxon>Bacteria</taxon>
        <taxon>Bacillati</taxon>
        <taxon>Bacillota</taxon>
        <taxon>Bacilli</taxon>
        <taxon>Bacillales</taxon>
        <taxon>Geomicrobium</taxon>
    </lineage>
</organism>
<proteinExistence type="predicted"/>
<evidence type="ECO:0000313" key="2">
    <source>
        <dbReference type="EMBL" id="MBM7633634.1"/>
    </source>
</evidence>
<dbReference type="PANTHER" id="PTHR35604:SF2">
    <property type="entry name" value="TRANSPOSASE INSH FOR INSERTION SEQUENCE ELEMENT IS5A-RELATED"/>
    <property type="match status" value="1"/>
</dbReference>
<evidence type="ECO:0000259" key="1">
    <source>
        <dbReference type="Pfam" id="PF05598"/>
    </source>
</evidence>
<dbReference type="InterPro" id="IPR008490">
    <property type="entry name" value="Transposase_InsH_N"/>
</dbReference>
<reference evidence="2 3" key="1">
    <citation type="submission" date="2021-01" db="EMBL/GenBank/DDBJ databases">
        <title>Genomic Encyclopedia of Type Strains, Phase IV (KMG-IV): sequencing the most valuable type-strain genomes for metagenomic binning, comparative biology and taxonomic classification.</title>
        <authorList>
            <person name="Goeker M."/>
        </authorList>
    </citation>
    <scope>NUCLEOTIDE SEQUENCE [LARGE SCALE GENOMIC DNA]</scope>
    <source>
        <strain evidence="2 3">DSM 25540</strain>
    </source>
</reference>
<sequence>MIQRHHSPHLSAYADLYDVVVPSDHKLRKMNDLIDFSFIYEELESTYSLNYGRSAIDPIRMFQYLLLKSIYPLSDVDLVERSKYDMSFKYFLGMVPEETVINPSSLTKFRKMRLIDANLLDVLIAKTVEIALDKGIIQSKTMIVDATHTKSRYNQQRP</sequence>
<gene>
    <name evidence="2" type="ORF">JOD17_002728</name>
</gene>
<name>A0ABS2PDW8_9BACL</name>
<comment type="caution">
    <text evidence="2">The sequence shown here is derived from an EMBL/GenBank/DDBJ whole genome shotgun (WGS) entry which is preliminary data.</text>
</comment>
<evidence type="ECO:0000313" key="3">
    <source>
        <dbReference type="Proteomes" id="UP000741863"/>
    </source>
</evidence>
<dbReference type="PANTHER" id="PTHR35604">
    <property type="entry name" value="TRANSPOSASE INSH FOR INSERTION SEQUENCE ELEMENT IS5A-RELATED"/>
    <property type="match status" value="1"/>
</dbReference>
<dbReference type="EMBL" id="JAFBEC010000007">
    <property type="protein sequence ID" value="MBM7633634.1"/>
    <property type="molecule type" value="Genomic_DNA"/>
</dbReference>
<keyword evidence="3" id="KW-1185">Reference proteome</keyword>
<accession>A0ABS2PDW8</accession>
<feature type="domain" description="Transposase InsH N-terminal" evidence="1">
    <location>
        <begin position="20"/>
        <end position="111"/>
    </location>
</feature>